<dbReference type="Pfam" id="PF12893">
    <property type="entry name" value="Lumazine_bd_2"/>
    <property type="match status" value="1"/>
</dbReference>
<dbReference type="RefSeq" id="WP_347924389.1">
    <property type="nucleotide sequence ID" value="NZ_CP157199.1"/>
</dbReference>
<dbReference type="SUPFAM" id="SSF54427">
    <property type="entry name" value="NTF2-like"/>
    <property type="match status" value="1"/>
</dbReference>
<accession>A0AAU7BUA1</accession>
<dbReference type="InterPro" id="IPR039437">
    <property type="entry name" value="FrzH/put_lumazine-bd"/>
</dbReference>
<protein>
    <submittedName>
        <fullName evidence="2">Nuclear transport factor 2 family protein</fullName>
    </submittedName>
</protein>
<evidence type="ECO:0000256" key="1">
    <source>
        <dbReference type="SAM" id="SignalP"/>
    </source>
</evidence>
<evidence type="ECO:0000313" key="2">
    <source>
        <dbReference type="EMBL" id="XBG61678.1"/>
    </source>
</evidence>
<organism evidence="2">
    <name type="scientific">Pontimicrobium sp. SW4</name>
    <dbReference type="NCBI Taxonomy" id="3153519"/>
    <lineage>
        <taxon>Bacteria</taxon>
        <taxon>Pseudomonadati</taxon>
        <taxon>Bacteroidota</taxon>
        <taxon>Flavobacteriia</taxon>
        <taxon>Flavobacteriales</taxon>
        <taxon>Flavobacteriaceae</taxon>
        <taxon>Pontimicrobium</taxon>
    </lineage>
</organism>
<dbReference type="EMBL" id="CP157199">
    <property type="protein sequence ID" value="XBG61678.1"/>
    <property type="molecule type" value="Genomic_DNA"/>
</dbReference>
<dbReference type="Gene3D" id="3.10.450.50">
    <property type="match status" value="1"/>
</dbReference>
<dbReference type="AlphaFoldDB" id="A0AAU7BUA1"/>
<feature type="signal peptide" evidence="1">
    <location>
        <begin position="1"/>
        <end position="18"/>
    </location>
</feature>
<sequence>MKTLSLLLILLSVNTIVAQEMNDESAIRLTINNYFEGSRSDNPDLLKKAFHPDATLKYIKDNEYNVTPIQKFFTYFTNTKTRTFEDKIFYIDVTGLAANVKLSTKYETYQYTDYMNMLKTKDGWKIVSKISYRENF</sequence>
<feature type="chain" id="PRO_5043616225" evidence="1">
    <location>
        <begin position="19"/>
        <end position="136"/>
    </location>
</feature>
<proteinExistence type="predicted"/>
<reference evidence="2" key="1">
    <citation type="submission" date="2024-05" db="EMBL/GenBank/DDBJ databases">
        <title>Pontimicrobium maritimus sp. nov., isolated form sea water.</title>
        <authorList>
            <person name="Muhammad N."/>
            <person name="Vuong T.Q."/>
            <person name="Han H.L."/>
            <person name="Kim S.-G."/>
        </authorList>
    </citation>
    <scope>NUCLEOTIDE SEQUENCE</scope>
    <source>
        <strain evidence="2">SW4</strain>
    </source>
</reference>
<gene>
    <name evidence="2" type="ORF">ABGB03_01930</name>
</gene>
<dbReference type="InterPro" id="IPR032710">
    <property type="entry name" value="NTF2-like_dom_sf"/>
</dbReference>
<name>A0AAU7BUA1_9FLAO</name>
<keyword evidence="1" id="KW-0732">Signal</keyword>